<evidence type="ECO:0000256" key="7">
    <source>
        <dbReference type="ARBA" id="ARBA00023136"/>
    </source>
</evidence>
<comment type="caution">
    <text evidence="10">The sequence shown here is derived from an EMBL/GenBank/DDBJ whole genome shotgun (WGS) entry which is preliminary data.</text>
</comment>
<dbReference type="Proteomes" id="UP001165135">
    <property type="component" value="Unassembled WGS sequence"/>
</dbReference>
<accession>A0A9W6RNX3</accession>
<dbReference type="InterPro" id="IPR002549">
    <property type="entry name" value="AI-2E-like"/>
</dbReference>
<feature type="region of interest" description="Disordered" evidence="8">
    <location>
        <begin position="100"/>
        <end position="158"/>
    </location>
</feature>
<keyword evidence="7 9" id="KW-0472">Membrane</keyword>
<feature type="compositionally biased region" description="Acidic residues" evidence="8">
    <location>
        <begin position="138"/>
        <end position="148"/>
    </location>
</feature>
<dbReference type="PANTHER" id="PTHR21716:SF53">
    <property type="entry name" value="PERMEASE PERM-RELATED"/>
    <property type="match status" value="1"/>
</dbReference>
<evidence type="ECO:0000256" key="8">
    <source>
        <dbReference type="SAM" id="MobiDB-lite"/>
    </source>
</evidence>
<dbReference type="EMBL" id="BSTJ01000007">
    <property type="protein sequence ID" value="GLY77260.1"/>
    <property type="molecule type" value="Genomic_DNA"/>
</dbReference>
<feature type="transmembrane region" description="Helical" evidence="9">
    <location>
        <begin position="224"/>
        <end position="242"/>
    </location>
</feature>
<dbReference type="AlphaFoldDB" id="A0A9W6RNX3"/>
<feature type="compositionally biased region" description="Low complexity" evidence="8">
    <location>
        <begin position="38"/>
        <end position="47"/>
    </location>
</feature>
<evidence type="ECO:0000256" key="2">
    <source>
        <dbReference type="ARBA" id="ARBA00009773"/>
    </source>
</evidence>
<dbReference type="GO" id="GO:0055085">
    <property type="term" value="P:transmembrane transport"/>
    <property type="evidence" value="ECO:0007669"/>
    <property type="project" value="TreeGrafter"/>
</dbReference>
<organism evidence="10 11">
    <name type="scientific">Actinoallomurus iriomotensis</name>
    <dbReference type="NCBI Taxonomy" id="478107"/>
    <lineage>
        <taxon>Bacteria</taxon>
        <taxon>Bacillati</taxon>
        <taxon>Actinomycetota</taxon>
        <taxon>Actinomycetes</taxon>
        <taxon>Streptosporangiales</taxon>
        <taxon>Thermomonosporaceae</taxon>
        <taxon>Actinoallomurus</taxon>
    </lineage>
</organism>
<gene>
    <name evidence="10" type="ORF">Airi01_055270</name>
</gene>
<evidence type="ECO:0000256" key="5">
    <source>
        <dbReference type="ARBA" id="ARBA00022692"/>
    </source>
</evidence>
<reference evidence="10" key="1">
    <citation type="submission" date="2023-03" db="EMBL/GenBank/DDBJ databases">
        <title>Actinoallomurus iriomotensis NBRC 103681.</title>
        <authorList>
            <person name="Ichikawa N."/>
            <person name="Sato H."/>
            <person name="Tonouchi N."/>
        </authorList>
    </citation>
    <scope>NUCLEOTIDE SEQUENCE</scope>
    <source>
        <strain evidence="10">NBRC 103681</strain>
    </source>
</reference>
<feature type="region of interest" description="Disordered" evidence="8">
    <location>
        <begin position="1"/>
        <end position="67"/>
    </location>
</feature>
<feature type="transmembrane region" description="Helical" evidence="9">
    <location>
        <begin position="341"/>
        <end position="361"/>
    </location>
</feature>
<feature type="transmembrane region" description="Helical" evidence="9">
    <location>
        <begin position="197"/>
        <end position="218"/>
    </location>
</feature>
<feature type="transmembrane region" description="Helical" evidence="9">
    <location>
        <begin position="444"/>
        <end position="469"/>
    </location>
</feature>
<feature type="compositionally biased region" description="Basic and acidic residues" evidence="8">
    <location>
        <begin position="7"/>
        <end position="19"/>
    </location>
</feature>
<evidence type="ECO:0000256" key="3">
    <source>
        <dbReference type="ARBA" id="ARBA00022448"/>
    </source>
</evidence>
<evidence type="ECO:0000313" key="11">
    <source>
        <dbReference type="Proteomes" id="UP001165135"/>
    </source>
</evidence>
<dbReference type="Pfam" id="PF01594">
    <property type="entry name" value="AI-2E_transport"/>
    <property type="match status" value="1"/>
</dbReference>
<evidence type="ECO:0000256" key="1">
    <source>
        <dbReference type="ARBA" id="ARBA00004651"/>
    </source>
</evidence>
<evidence type="ECO:0008006" key="12">
    <source>
        <dbReference type="Google" id="ProtNLM"/>
    </source>
</evidence>
<keyword evidence="6 9" id="KW-1133">Transmembrane helix</keyword>
<evidence type="ECO:0000256" key="6">
    <source>
        <dbReference type="ARBA" id="ARBA00022989"/>
    </source>
</evidence>
<evidence type="ECO:0000256" key="9">
    <source>
        <dbReference type="SAM" id="Phobius"/>
    </source>
</evidence>
<proteinExistence type="inferred from homology"/>
<dbReference type="PANTHER" id="PTHR21716">
    <property type="entry name" value="TRANSMEMBRANE PROTEIN"/>
    <property type="match status" value="1"/>
</dbReference>
<keyword evidence="5 9" id="KW-0812">Transmembrane</keyword>
<sequence>MPEELSESDRRADRGLLARDRRRAKKSADQDGADSDTADAGASETGEAGNGAASGGSQADPNESGAAKTDLVNLRLWAHHLRKRVPWELRRKDSDTVVDGATAGAKSDGPAAATAAEGAEDTAATSGEATRSTATAEAAEDTADEVSEEGGGGLIRRRGRVAQADPVTDVKAREREAGVDELFPFGRPGRPLTRNHPFVFGFYGALGVLAAYMLVQAFTNARSVIILIVVALFLAVGLNPGVEALERIGVSRRWSVLLVFLALVGFFVGFGFAIVPPLSEQTTAIIHNLTSGHGYLEQLQNNPKLQDLDKRYHLLEKARSALESKDLGTRAANGVVGVGQIVVSGVFSALTVLILTLYFLSSLPSITGFMYRLAPRSRRARVALLGDEILARIGGYVAGNLLISLIAGVTSYIFLLIVGVPYALALALLVAITDLIPLVGATIGAVFVTGLSFFSGLWVGIATAIYFVIYQQVENYIVQPRVMKRSVDVQPAVTIIAALIGGALLGVIGALLAIPAAAAVALILREVVMPRQEES</sequence>
<feature type="transmembrane region" description="Helical" evidence="9">
    <location>
        <begin position="254"/>
        <end position="275"/>
    </location>
</feature>
<evidence type="ECO:0000313" key="10">
    <source>
        <dbReference type="EMBL" id="GLY77260.1"/>
    </source>
</evidence>
<protein>
    <recommendedName>
        <fullName evidence="12">Permease</fullName>
    </recommendedName>
</protein>
<name>A0A9W6RNX3_9ACTN</name>
<feature type="transmembrane region" description="Helical" evidence="9">
    <location>
        <begin position="489"/>
        <end position="522"/>
    </location>
</feature>
<feature type="compositionally biased region" description="Low complexity" evidence="8">
    <location>
        <begin position="109"/>
        <end position="137"/>
    </location>
</feature>
<comment type="subcellular location">
    <subcellularLocation>
        <location evidence="1">Cell membrane</location>
        <topology evidence="1">Multi-pass membrane protein</topology>
    </subcellularLocation>
</comment>
<keyword evidence="4" id="KW-1003">Cell membrane</keyword>
<dbReference type="GO" id="GO:0005886">
    <property type="term" value="C:plasma membrane"/>
    <property type="evidence" value="ECO:0007669"/>
    <property type="project" value="UniProtKB-SubCell"/>
</dbReference>
<comment type="similarity">
    <text evidence="2">Belongs to the autoinducer-2 exporter (AI-2E) (TC 2.A.86) family.</text>
</comment>
<keyword evidence="3" id="KW-0813">Transport</keyword>
<evidence type="ECO:0000256" key="4">
    <source>
        <dbReference type="ARBA" id="ARBA00022475"/>
    </source>
</evidence>